<evidence type="ECO:0000313" key="3">
    <source>
        <dbReference type="Proteomes" id="UP000198806"/>
    </source>
</evidence>
<dbReference type="GO" id="GO:0006508">
    <property type="term" value="P:proteolysis"/>
    <property type="evidence" value="ECO:0007669"/>
    <property type="project" value="UniProtKB-KW"/>
</dbReference>
<dbReference type="Proteomes" id="UP000198806">
    <property type="component" value="Unassembled WGS sequence"/>
</dbReference>
<keyword evidence="1" id="KW-1133">Transmembrane helix</keyword>
<feature type="transmembrane region" description="Helical" evidence="1">
    <location>
        <begin position="229"/>
        <end position="246"/>
    </location>
</feature>
<feature type="transmembrane region" description="Helical" evidence="1">
    <location>
        <begin position="119"/>
        <end position="140"/>
    </location>
</feature>
<protein>
    <submittedName>
        <fullName evidence="2">Zn-dependent protease (Includes SpoIVFB)</fullName>
    </submittedName>
</protein>
<dbReference type="OrthoDB" id="9800627at2"/>
<feature type="transmembrane region" description="Helical" evidence="1">
    <location>
        <begin position="252"/>
        <end position="272"/>
    </location>
</feature>
<feature type="transmembrane region" description="Helical" evidence="1">
    <location>
        <begin position="184"/>
        <end position="208"/>
    </location>
</feature>
<organism evidence="2 3">
    <name type="scientific">Anaerocolumna aminovalerica</name>
    <dbReference type="NCBI Taxonomy" id="1527"/>
    <lineage>
        <taxon>Bacteria</taxon>
        <taxon>Bacillati</taxon>
        <taxon>Bacillota</taxon>
        <taxon>Clostridia</taxon>
        <taxon>Lachnospirales</taxon>
        <taxon>Lachnospiraceae</taxon>
        <taxon>Anaerocolumna</taxon>
    </lineage>
</organism>
<keyword evidence="2" id="KW-0378">Hydrolase</keyword>
<accession>A0A1I5F5T9</accession>
<gene>
    <name evidence="2" type="ORF">SAMN04489757_11249</name>
</gene>
<evidence type="ECO:0000256" key="1">
    <source>
        <dbReference type="SAM" id="Phobius"/>
    </source>
</evidence>
<keyword evidence="1" id="KW-0812">Transmembrane</keyword>
<keyword evidence="2" id="KW-0645">Protease</keyword>
<evidence type="ECO:0000313" key="2">
    <source>
        <dbReference type="EMBL" id="SFO18986.1"/>
    </source>
</evidence>
<dbReference type="EMBL" id="FOWD01000012">
    <property type="protein sequence ID" value="SFO18986.1"/>
    <property type="molecule type" value="Genomic_DNA"/>
</dbReference>
<dbReference type="RefSeq" id="WP_091686133.1">
    <property type="nucleotide sequence ID" value="NZ_BAABFM010000014.1"/>
</dbReference>
<keyword evidence="3" id="KW-1185">Reference proteome</keyword>
<sequence length="371" mass="43225">MQLNPNIILLHNKDYMIHDKGTSKYYKIDKLVFDFLCNVKDGNEVQKDGQYDELVTFLYSNGILYEDQDAGKRNSNDVPVKPKKNFQLTQIDLIGIDLNNFLDKHNNITKFFCSEYLAVIYRISLTLSLIVTILCIGFLIMNWHEFVHVLSESMSLKQGVIAYFSLFIITIFHEFGHIMQCKKYAGYVGRCGIMLYFLFPVLYTDITITNSLIKKEKSIVIMAGVKNQLLVNGVLGIIVILQNLFQGQWNDILIILFLLNTIMILSNLNPFFKYDGYWLLCTKIGVERLYSKAIGCVFNFRQYSDNSKNEKRLFVYGVSLILFYILSWGITISYIYFLLIERIGPFYTMSIILVLSLLILYEIFNRYKENK</sequence>
<dbReference type="STRING" id="1527.SAMN04489757_11249"/>
<dbReference type="AlphaFoldDB" id="A0A1I5F5T9"/>
<keyword evidence="1" id="KW-0472">Membrane</keyword>
<proteinExistence type="predicted"/>
<feature type="transmembrane region" description="Helical" evidence="1">
    <location>
        <begin position="313"/>
        <end position="340"/>
    </location>
</feature>
<dbReference type="GO" id="GO:0008233">
    <property type="term" value="F:peptidase activity"/>
    <property type="evidence" value="ECO:0007669"/>
    <property type="project" value="UniProtKB-KW"/>
</dbReference>
<feature type="transmembrane region" description="Helical" evidence="1">
    <location>
        <begin position="160"/>
        <end position="178"/>
    </location>
</feature>
<reference evidence="2 3" key="1">
    <citation type="submission" date="2016-10" db="EMBL/GenBank/DDBJ databases">
        <authorList>
            <person name="de Groot N.N."/>
        </authorList>
    </citation>
    <scope>NUCLEOTIDE SEQUENCE [LARGE SCALE GENOMIC DNA]</scope>
    <source>
        <strain evidence="2 3">DSM 1283</strain>
    </source>
</reference>
<name>A0A1I5F5T9_9FIRM</name>
<feature type="transmembrane region" description="Helical" evidence="1">
    <location>
        <begin position="346"/>
        <end position="364"/>
    </location>
</feature>